<dbReference type="AlphaFoldDB" id="A0A6B0UPT7"/>
<accession>A0A6B0UPT7</accession>
<dbReference type="EMBL" id="GIFC01009746">
    <property type="protein sequence ID" value="MXU91829.1"/>
    <property type="molecule type" value="Transcribed_RNA"/>
</dbReference>
<proteinExistence type="predicted"/>
<protein>
    <submittedName>
        <fullName evidence="2">Putative secreted protein</fullName>
    </submittedName>
</protein>
<feature type="chain" id="PRO_5025650706" evidence="1">
    <location>
        <begin position="31"/>
        <end position="126"/>
    </location>
</feature>
<reference evidence="2" key="1">
    <citation type="submission" date="2019-12" db="EMBL/GenBank/DDBJ databases">
        <title>An insight into the sialome of adult female Ixodes ricinus ticks feeding for 6 days.</title>
        <authorList>
            <person name="Perner J."/>
            <person name="Ribeiro J.M.C."/>
        </authorList>
    </citation>
    <scope>NUCLEOTIDE SEQUENCE</scope>
    <source>
        <strain evidence="2">Semi-engorged</strain>
        <tissue evidence="2">Salivary glands</tissue>
    </source>
</reference>
<name>A0A6B0UPT7_IXORI</name>
<organism evidence="2">
    <name type="scientific">Ixodes ricinus</name>
    <name type="common">Common tick</name>
    <name type="synonym">Acarus ricinus</name>
    <dbReference type="NCBI Taxonomy" id="34613"/>
    <lineage>
        <taxon>Eukaryota</taxon>
        <taxon>Metazoa</taxon>
        <taxon>Ecdysozoa</taxon>
        <taxon>Arthropoda</taxon>
        <taxon>Chelicerata</taxon>
        <taxon>Arachnida</taxon>
        <taxon>Acari</taxon>
        <taxon>Parasitiformes</taxon>
        <taxon>Ixodida</taxon>
        <taxon>Ixodoidea</taxon>
        <taxon>Ixodidae</taxon>
        <taxon>Ixodinae</taxon>
        <taxon>Ixodes</taxon>
    </lineage>
</organism>
<evidence type="ECO:0000313" key="2">
    <source>
        <dbReference type="EMBL" id="MXU91829.1"/>
    </source>
</evidence>
<evidence type="ECO:0000256" key="1">
    <source>
        <dbReference type="SAM" id="SignalP"/>
    </source>
</evidence>
<sequence length="126" mass="13744">MATVVGYLPVWLAAHNLLTGLLSPLPGAFGCSGHETSWPTKMAEIPTVTRLTILVCPHLASRKVRPKRCAREGTLIYLSLKILLLQNIPEVVLFRINDNIKPAVTLSLTVLAIAHACHVLRFLLSG</sequence>
<keyword evidence="1" id="KW-0732">Signal</keyword>
<feature type="signal peptide" evidence="1">
    <location>
        <begin position="1"/>
        <end position="30"/>
    </location>
</feature>